<dbReference type="EMBL" id="CAKE01000004">
    <property type="protein sequence ID" value="CCI81611.1"/>
    <property type="molecule type" value="Genomic_DNA"/>
</dbReference>
<gene>
    <name evidence="1" type="ORF">BN55_09395</name>
</gene>
<accession>I7JUQ8</accession>
<evidence type="ECO:0000313" key="1">
    <source>
        <dbReference type="EMBL" id="CCI81611.1"/>
    </source>
</evidence>
<comment type="caution">
    <text evidence="1">The sequence shown here is derived from an EMBL/GenBank/DDBJ whole genome shotgun (WGS) entry which is preliminary data.</text>
</comment>
<evidence type="ECO:0000313" key="2">
    <source>
        <dbReference type="Proteomes" id="UP000009320"/>
    </source>
</evidence>
<keyword evidence="2" id="KW-1185">Reference proteome</keyword>
<name>I7JUQ8_9LACO</name>
<dbReference type="PATRIC" id="fig|1423758.3.peg.34"/>
<sequence length="73" mass="8020">MGDIKLNIKNALIANIDDLENDNATVMNADAGGDIGKLDVYLDDLRNEIIITGSSLEILKKPAHVIPERDFKK</sequence>
<protein>
    <submittedName>
        <fullName evidence="1">Uncharacterized protein</fullName>
    </submittedName>
</protein>
<proteinExistence type="predicted"/>
<dbReference type="AlphaFoldDB" id="I7JUQ8"/>
<reference evidence="1 2" key="1">
    <citation type="submission" date="2012-06" db="EMBL/GenBank/DDBJ databases">
        <title>Draft Genome Sequence of Lactobacillus hominis Strain CRBIP 24.179T, isolated from human intestine.</title>
        <authorList>
            <person name="Cousin S."/>
            <person name="Ma L."/>
            <person name="Bizet C."/>
            <person name="Loux V."/>
            <person name="Bouchier C."/>
            <person name="Clermont D."/>
            <person name="Creno S."/>
        </authorList>
    </citation>
    <scope>NUCLEOTIDE SEQUENCE [LARGE SCALE GENOMIC DNA]</scope>
    <source>
        <strain evidence="2">CRBIP 24.179T</strain>
    </source>
</reference>
<organism evidence="1 2">
    <name type="scientific">Lactobacillus hominis DSM 23910 = CRBIP 24.179</name>
    <dbReference type="NCBI Taxonomy" id="1423758"/>
    <lineage>
        <taxon>Bacteria</taxon>
        <taxon>Bacillati</taxon>
        <taxon>Bacillota</taxon>
        <taxon>Bacilli</taxon>
        <taxon>Lactobacillales</taxon>
        <taxon>Lactobacillaceae</taxon>
        <taxon>Lactobacillus</taxon>
    </lineage>
</organism>
<dbReference type="Proteomes" id="UP000009320">
    <property type="component" value="Unassembled WGS sequence"/>
</dbReference>